<gene>
    <name evidence="2" type="ORF">JHT90_06275</name>
</gene>
<evidence type="ECO:0000313" key="3">
    <source>
        <dbReference type="Proteomes" id="UP000595278"/>
    </source>
</evidence>
<evidence type="ECO:0000313" key="2">
    <source>
        <dbReference type="EMBL" id="QQP86844.1"/>
    </source>
</evidence>
<sequence length="70" mass="8492">MTDNKFVNFQEDHELNYQLKKHELRQTEANREKLQEIGKQTRKDTNKRKLTQDEVSSAISRNKNQFEKKK</sequence>
<protein>
    <submittedName>
        <fullName evidence="2">Uncharacterized protein</fullName>
    </submittedName>
</protein>
<feature type="region of interest" description="Disordered" evidence="1">
    <location>
        <begin position="24"/>
        <end position="70"/>
    </location>
</feature>
<organism evidence="2 3">
    <name type="scientific">Entomomonas asaccharolytica</name>
    <dbReference type="NCBI Taxonomy" id="2785331"/>
    <lineage>
        <taxon>Bacteria</taxon>
        <taxon>Pseudomonadati</taxon>
        <taxon>Pseudomonadota</taxon>
        <taxon>Gammaproteobacteria</taxon>
        <taxon>Pseudomonadales</taxon>
        <taxon>Pseudomonadaceae</taxon>
        <taxon>Entomomonas</taxon>
    </lineage>
</organism>
<feature type="compositionally biased region" description="Polar residues" evidence="1">
    <location>
        <begin position="53"/>
        <end position="63"/>
    </location>
</feature>
<keyword evidence="3" id="KW-1185">Reference proteome</keyword>
<proteinExistence type="predicted"/>
<accession>A0A974NI07</accession>
<reference evidence="2 3" key="1">
    <citation type="submission" date="2021-01" db="EMBL/GenBank/DDBJ databases">
        <title>Entomomonas sp. F2A isolated from a house cricket (Acheta domesticus).</title>
        <authorList>
            <person name="Spergser J."/>
            <person name="Busse H.-J."/>
        </authorList>
    </citation>
    <scope>NUCLEOTIDE SEQUENCE [LARGE SCALE GENOMIC DNA]</scope>
    <source>
        <strain evidence="2 3">F2A</strain>
    </source>
</reference>
<name>A0A974NI07_9GAMM</name>
<dbReference type="EMBL" id="CP067393">
    <property type="protein sequence ID" value="QQP86844.1"/>
    <property type="molecule type" value="Genomic_DNA"/>
</dbReference>
<dbReference type="RefSeq" id="WP_201095294.1">
    <property type="nucleotide sequence ID" value="NZ_CP067393.1"/>
</dbReference>
<evidence type="ECO:0000256" key="1">
    <source>
        <dbReference type="SAM" id="MobiDB-lite"/>
    </source>
</evidence>
<feature type="compositionally biased region" description="Basic and acidic residues" evidence="1">
    <location>
        <begin position="24"/>
        <end position="44"/>
    </location>
</feature>
<dbReference type="KEGG" id="eaz:JHT90_06275"/>
<dbReference type="AlphaFoldDB" id="A0A974NI07"/>
<dbReference type="Proteomes" id="UP000595278">
    <property type="component" value="Chromosome"/>
</dbReference>